<keyword evidence="1" id="KW-0472">Membrane</keyword>
<dbReference type="Gene3D" id="1.10.472.150">
    <property type="entry name" value="Glucose-regulated metallo-peptidase M90, N-terminal domain"/>
    <property type="match status" value="1"/>
</dbReference>
<dbReference type="PANTHER" id="PTHR30164:SF2">
    <property type="entry name" value="PROTEIN MTFA"/>
    <property type="match status" value="1"/>
</dbReference>
<evidence type="ECO:0000313" key="2">
    <source>
        <dbReference type="EMBL" id="AVI51240.1"/>
    </source>
</evidence>
<dbReference type="Proteomes" id="UP000238442">
    <property type="component" value="Chromosome"/>
</dbReference>
<dbReference type="GO" id="GO:0008237">
    <property type="term" value="F:metallopeptidase activity"/>
    <property type="evidence" value="ECO:0007669"/>
    <property type="project" value="InterPro"/>
</dbReference>
<sequence>MMILLQADENATWLAPYAYGVVIIIILIAIFRAFENWYANRFNRPLFRHYLVYKKLKPEQIKVLEEDFLFYRKLSNKYKRQFRHRVATFIQDKKFVGREGLVVSDRMKVLIAAVGCMLSFGRKNYEYGLIDFILVYPGEFYSTMNDSHHKGEFNPREKALVLSWKDFEEGYKITNDNFNLGIHEFMHAMQLEARQRSDIDSSRFSRQFQNILKRLTNEEVKHKLDETRYFREYAFTNQYEFMAVLAEYFIESPEEFKKHFPTLYKYTQNLLNFRYAGY</sequence>
<name>A0A2S0HX89_9FLAO</name>
<dbReference type="InterPro" id="IPR024079">
    <property type="entry name" value="MetalloPept_cat_dom_sf"/>
</dbReference>
<feature type="transmembrane region" description="Helical" evidence="1">
    <location>
        <begin position="14"/>
        <end position="34"/>
    </location>
</feature>
<proteinExistence type="predicted"/>
<dbReference type="InterPro" id="IPR010384">
    <property type="entry name" value="MtfA_fam"/>
</dbReference>
<dbReference type="InterPro" id="IPR042252">
    <property type="entry name" value="MtfA_N"/>
</dbReference>
<dbReference type="PANTHER" id="PTHR30164">
    <property type="entry name" value="MTFA PEPTIDASE"/>
    <property type="match status" value="1"/>
</dbReference>
<keyword evidence="1" id="KW-0812">Transmembrane</keyword>
<reference evidence="2 3" key="1">
    <citation type="submission" date="2018-02" db="EMBL/GenBank/DDBJ databases">
        <title>Genomic analysis of the strain RR4-38 isolated from a seawater recirculating aquaculture system.</title>
        <authorList>
            <person name="Kim Y.-S."/>
            <person name="Jang Y.H."/>
            <person name="Kim K.-H."/>
        </authorList>
    </citation>
    <scope>NUCLEOTIDE SEQUENCE [LARGE SCALE GENOMIC DNA]</scope>
    <source>
        <strain evidence="2 3">RR4-38</strain>
    </source>
</reference>
<dbReference type="GO" id="GO:0004177">
    <property type="term" value="F:aminopeptidase activity"/>
    <property type="evidence" value="ECO:0007669"/>
    <property type="project" value="TreeGrafter"/>
</dbReference>
<organism evidence="2 3">
    <name type="scientific">Pukyongia salina</name>
    <dbReference type="NCBI Taxonomy" id="2094025"/>
    <lineage>
        <taxon>Bacteria</taxon>
        <taxon>Pseudomonadati</taxon>
        <taxon>Bacteroidota</taxon>
        <taxon>Flavobacteriia</taxon>
        <taxon>Flavobacteriales</taxon>
        <taxon>Flavobacteriaceae</taxon>
        <taxon>Pukyongia</taxon>
    </lineage>
</organism>
<dbReference type="Gene3D" id="3.40.390.10">
    <property type="entry name" value="Collagenase (Catalytic Domain)"/>
    <property type="match status" value="1"/>
</dbReference>
<dbReference type="OrthoDB" id="9786424at2"/>
<dbReference type="SUPFAM" id="SSF55486">
    <property type="entry name" value="Metalloproteases ('zincins'), catalytic domain"/>
    <property type="match status" value="1"/>
</dbReference>
<keyword evidence="1" id="KW-1133">Transmembrane helix</keyword>
<accession>A0A2S0HX89</accession>
<keyword evidence="3" id="KW-1185">Reference proteome</keyword>
<dbReference type="KEGG" id="aue:C5O00_08655"/>
<gene>
    <name evidence="2" type="ORF">C5O00_08655</name>
</gene>
<evidence type="ECO:0008006" key="4">
    <source>
        <dbReference type="Google" id="ProtNLM"/>
    </source>
</evidence>
<dbReference type="EMBL" id="CP027062">
    <property type="protein sequence ID" value="AVI51240.1"/>
    <property type="molecule type" value="Genomic_DNA"/>
</dbReference>
<dbReference type="RefSeq" id="WP_105216481.1">
    <property type="nucleotide sequence ID" value="NZ_CP027062.1"/>
</dbReference>
<dbReference type="CDD" id="cd20170">
    <property type="entry name" value="Peptidase_M90-like"/>
    <property type="match status" value="1"/>
</dbReference>
<dbReference type="Pfam" id="PF06167">
    <property type="entry name" value="Peptidase_M90"/>
    <property type="match status" value="1"/>
</dbReference>
<evidence type="ECO:0000313" key="3">
    <source>
        <dbReference type="Proteomes" id="UP000238442"/>
    </source>
</evidence>
<dbReference type="GO" id="GO:0005829">
    <property type="term" value="C:cytosol"/>
    <property type="evidence" value="ECO:0007669"/>
    <property type="project" value="TreeGrafter"/>
</dbReference>
<evidence type="ECO:0000256" key="1">
    <source>
        <dbReference type="SAM" id="Phobius"/>
    </source>
</evidence>
<protein>
    <recommendedName>
        <fullName evidence="4">Zinc-dependent peptidase</fullName>
    </recommendedName>
</protein>
<dbReference type="AlphaFoldDB" id="A0A2S0HX89"/>